<evidence type="ECO:0000256" key="9">
    <source>
        <dbReference type="ARBA" id="ARBA00022840"/>
    </source>
</evidence>
<dbReference type="EC" id="6.1.1.16" evidence="12"/>
<dbReference type="InterPro" id="IPR032678">
    <property type="entry name" value="tRNA-synt_1_cat_dom"/>
</dbReference>
<dbReference type="AlphaFoldDB" id="A0A2H0XDH0"/>
<dbReference type="InterPro" id="IPR024909">
    <property type="entry name" value="Cys-tRNA/MSH_ligase"/>
</dbReference>
<dbReference type="PANTHER" id="PTHR10890">
    <property type="entry name" value="CYSTEINYL-TRNA SYNTHETASE"/>
    <property type="match status" value="1"/>
</dbReference>
<evidence type="ECO:0000259" key="14">
    <source>
        <dbReference type="Pfam" id="PF09190"/>
    </source>
</evidence>
<dbReference type="Pfam" id="PF23493">
    <property type="entry name" value="CysS_C"/>
    <property type="match status" value="1"/>
</dbReference>
<keyword evidence="4 12" id="KW-0963">Cytoplasm</keyword>
<evidence type="ECO:0000256" key="4">
    <source>
        <dbReference type="ARBA" id="ARBA00022490"/>
    </source>
</evidence>
<name>A0A2H0XDH0_UNCKA</name>
<reference evidence="17" key="1">
    <citation type="submission" date="2017-09" db="EMBL/GenBank/DDBJ databases">
        <title>Depth-based differentiation of microbial function through sediment-hosted aquifers and enrichment of novel symbionts in the deep terrestrial subsurface.</title>
        <authorList>
            <person name="Probst A.J."/>
            <person name="Ladd B."/>
            <person name="Jarett J.K."/>
            <person name="Geller-Mcgrath D.E."/>
            <person name="Sieber C.M.K."/>
            <person name="Emerson J.B."/>
            <person name="Anantharaman K."/>
            <person name="Thomas B.C."/>
            <person name="Malmstrom R."/>
            <person name="Stieglmeier M."/>
            <person name="Klingl A."/>
            <person name="Woyke T."/>
            <person name="Ryan C.M."/>
            <person name="Banfield J.F."/>
        </authorList>
    </citation>
    <scope>NUCLEOTIDE SEQUENCE [LARGE SCALE GENOMIC DNA]</scope>
</reference>
<feature type="short sequence motif" description="'KMSKS' region" evidence="12">
    <location>
        <begin position="282"/>
        <end position="286"/>
    </location>
</feature>
<comment type="cofactor">
    <cofactor evidence="12">
        <name>Zn(2+)</name>
        <dbReference type="ChEBI" id="CHEBI:29105"/>
    </cofactor>
    <text evidence="12">Binds 1 zinc ion per subunit.</text>
</comment>
<feature type="domain" description="Cysteinyl-tRNA synthetase class Ia DALR" evidence="14">
    <location>
        <begin position="370"/>
        <end position="397"/>
    </location>
</feature>
<evidence type="ECO:0000259" key="15">
    <source>
        <dbReference type="Pfam" id="PF23493"/>
    </source>
</evidence>
<comment type="caution">
    <text evidence="16">The sequence shown here is derived from an EMBL/GenBank/DDBJ whole genome shotgun (WGS) entry which is preliminary data.</text>
</comment>
<dbReference type="SUPFAM" id="SSF52374">
    <property type="entry name" value="Nucleotidylyl transferase"/>
    <property type="match status" value="1"/>
</dbReference>
<evidence type="ECO:0000259" key="13">
    <source>
        <dbReference type="Pfam" id="PF01406"/>
    </source>
</evidence>
<dbReference type="EMBL" id="PEYT01000027">
    <property type="protein sequence ID" value="PIS22865.1"/>
    <property type="molecule type" value="Genomic_DNA"/>
</dbReference>
<keyword evidence="7 12" id="KW-0547">Nucleotide-binding</keyword>
<organism evidence="16 17">
    <name type="scientific">candidate division WWE3 bacterium CG08_land_8_20_14_0_20_40_13</name>
    <dbReference type="NCBI Taxonomy" id="1975084"/>
    <lineage>
        <taxon>Bacteria</taxon>
        <taxon>Katanobacteria</taxon>
    </lineage>
</organism>
<feature type="binding site" evidence="12">
    <location>
        <position position="285"/>
    </location>
    <ligand>
        <name>ATP</name>
        <dbReference type="ChEBI" id="CHEBI:30616"/>
    </ligand>
</feature>
<feature type="domain" description="tRNA synthetases class I catalytic" evidence="13">
    <location>
        <begin position="19"/>
        <end position="328"/>
    </location>
</feature>
<dbReference type="InterPro" id="IPR009080">
    <property type="entry name" value="tRNAsynth_Ia_anticodon-bd"/>
</dbReference>
<evidence type="ECO:0000256" key="1">
    <source>
        <dbReference type="ARBA" id="ARBA00004496"/>
    </source>
</evidence>
<feature type="domain" description="Cysteinyl-tRNA ligase anticodon binding" evidence="15">
    <location>
        <begin position="428"/>
        <end position="468"/>
    </location>
</feature>
<dbReference type="GO" id="GO:0006423">
    <property type="term" value="P:cysteinyl-tRNA aminoacylation"/>
    <property type="evidence" value="ECO:0007669"/>
    <property type="project" value="UniProtKB-UniRule"/>
</dbReference>
<dbReference type="PRINTS" id="PR00983">
    <property type="entry name" value="TRNASYNTHCYS"/>
</dbReference>
<keyword evidence="11 12" id="KW-0030">Aminoacyl-tRNA synthetase</keyword>
<gene>
    <name evidence="12" type="primary">cysS</name>
    <name evidence="16" type="ORF">COT49_03090</name>
</gene>
<feature type="binding site" evidence="12">
    <location>
        <position position="253"/>
    </location>
    <ligand>
        <name>Zn(2+)</name>
        <dbReference type="ChEBI" id="CHEBI:29105"/>
    </ligand>
</feature>
<evidence type="ECO:0000256" key="2">
    <source>
        <dbReference type="ARBA" id="ARBA00005594"/>
    </source>
</evidence>
<protein>
    <recommendedName>
        <fullName evidence="12">Cysteine--tRNA ligase</fullName>
        <ecNumber evidence="12">6.1.1.16</ecNumber>
    </recommendedName>
    <alternativeName>
        <fullName evidence="12">Cysteinyl-tRNA synthetase</fullName>
        <shortName evidence="12">CysRS</shortName>
    </alternativeName>
</protein>
<evidence type="ECO:0000313" key="17">
    <source>
        <dbReference type="Proteomes" id="UP000230340"/>
    </source>
</evidence>
<evidence type="ECO:0000256" key="12">
    <source>
        <dbReference type="HAMAP-Rule" id="MF_00041"/>
    </source>
</evidence>
<dbReference type="CDD" id="cd00672">
    <property type="entry name" value="CysRS_core"/>
    <property type="match status" value="1"/>
</dbReference>
<feature type="binding site" evidence="12">
    <location>
        <position position="224"/>
    </location>
    <ligand>
        <name>Zn(2+)</name>
        <dbReference type="ChEBI" id="CHEBI:29105"/>
    </ligand>
</feature>
<dbReference type="SUPFAM" id="SSF47323">
    <property type="entry name" value="Anticodon-binding domain of a subclass of class I aminoacyl-tRNA synthetases"/>
    <property type="match status" value="1"/>
</dbReference>
<keyword evidence="10 12" id="KW-0648">Protein biosynthesis</keyword>
<dbReference type="PANTHER" id="PTHR10890:SF3">
    <property type="entry name" value="CYSTEINE--TRNA LIGASE, CYTOPLASMIC"/>
    <property type="match status" value="1"/>
</dbReference>
<keyword evidence="6 12" id="KW-0479">Metal-binding</keyword>
<dbReference type="Gene3D" id="1.20.120.1910">
    <property type="entry name" value="Cysteine-tRNA ligase, C-terminal anti-codon recognition domain"/>
    <property type="match status" value="1"/>
</dbReference>
<dbReference type="GO" id="GO:0005524">
    <property type="term" value="F:ATP binding"/>
    <property type="evidence" value="ECO:0007669"/>
    <property type="project" value="UniProtKB-UniRule"/>
</dbReference>
<dbReference type="GO" id="GO:0004817">
    <property type="term" value="F:cysteine-tRNA ligase activity"/>
    <property type="evidence" value="ECO:0007669"/>
    <property type="project" value="UniProtKB-UniRule"/>
</dbReference>
<evidence type="ECO:0000256" key="10">
    <source>
        <dbReference type="ARBA" id="ARBA00022917"/>
    </source>
</evidence>
<sequence length="481" mass="54551">MSNTLFFYNSLSRKKETFIPIDPKEIRVYTCGPTVYNFAHIGNLRTYIFNDLLQRTLIFLGYNVKRVMNITDVGHLSGDGDMGMDKVEKAASEKGMNAWQLSDYYLEAFKKDMERLNMLSPTIWEKATATIKEQINLISQIEQKGFTYKTSDGIYFDTSKFPEYGAMSSLTNDGIKEAARVDFNAERKNPRDFALWKFNTTGKKRAMEWDSPWGIGFPGWHTECSAISLKHLGNPFDIHTGAIDHKETHHPNEIAQTEVATGKKMANFWLHAGFLNAESDQKMAKSKGNFLTLQSVIDRGINPLAYRLYTYGMHWRQTAAFSWEALGGATRAFGRLQVFVQENLPNSTNLPNYDDRGSAPAGALPQFKERFLQALSDDLNMPQAMAVVWDLVNTSKKGNFQAEAVKLLLDFDRVLALGFSQIIPIGQIPENISKLIAEREQARASKNYALADKLRDQIQKLGHTVVDKQPIVWYNRQALLV</sequence>
<dbReference type="InterPro" id="IPR056411">
    <property type="entry name" value="CysS_C"/>
</dbReference>
<comment type="subunit">
    <text evidence="3 12">Monomer.</text>
</comment>
<dbReference type="Proteomes" id="UP000230340">
    <property type="component" value="Unassembled WGS sequence"/>
</dbReference>
<evidence type="ECO:0000256" key="8">
    <source>
        <dbReference type="ARBA" id="ARBA00022833"/>
    </source>
</evidence>
<comment type="catalytic activity">
    <reaction evidence="12">
        <text>tRNA(Cys) + L-cysteine + ATP = L-cysteinyl-tRNA(Cys) + AMP + diphosphate</text>
        <dbReference type="Rhea" id="RHEA:17773"/>
        <dbReference type="Rhea" id="RHEA-COMP:9661"/>
        <dbReference type="Rhea" id="RHEA-COMP:9679"/>
        <dbReference type="ChEBI" id="CHEBI:30616"/>
        <dbReference type="ChEBI" id="CHEBI:33019"/>
        <dbReference type="ChEBI" id="CHEBI:35235"/>
        <dbReference type="ChEBI" id="CHEBI:78442"/>
        <dbReference type="ChEBI" id="CHEBI:78517"/>
        <dbReference type="ChEBI" id="CHEBI:456215"/>
        <dbReference type="EC" id="6.1.1.16"/>
    </reaction>
</comment>
<keyword evidence="8 12" id="KW-0862">Zinc</keyword>
<dbReference type="HAMAP" id="MF_00041">
    <property type="entry name" value="Cys_tRNA_synth"/>
    <property type="match status" value="1"/>
</dbReference>
<comment type="subcellular location">
    <subcellularLocation>
        <location evidence="1 12">Cytoplasm</location>
    </subcellularLocation>
</comment>
<feature type="binding site" evidence="12">
    <location>
        <position position="249"/>
    </location>
    <ligand>
        <name>Zn(2+)</name>
        <dbReference type="ChEBI" id="CHEBI:29105"/>
    </ligand>
</feature>
<evidence type="ECO:0000256" key="6">
    <source>
        <dbReference type="ARBA" id="ARBA00022723"/>
    </source>
</evidence>
<accession>A0A2H0XDH0</accession>
<evidence type="ECO:0000256" key="5">
    <source>
        <dbReference type="ARBA" id="ARBA00022598"/>
    </source>
</evidence>
<dbReference type="InterPro" id="IPR015273">
    <property type="entry name" value="Cys-tRNA-synt_Ia_DALR"/>
</dbReference>
<dbReference type="GO" id="GO:0008270">
    <property type="term" value="F:zinc ion binding"/>
    <property type="evidence" value="ECO:0007669"/>
    <property type="project" value="UniProtKB-UniRule"/>
</dbReference>
<comment type="similarity">
    <text evidence="2 12">Belongs to the class-I aminoacyl-tRNA synthetase family.</text>
</comment>
<dbReference type="Gene3D" id="3.40.50.620">
    <property type="entry name" value="HUPs"/>
    <property type="match status" value="1"/>
</dbReference>
<feature type="short sequence motif" description="'HIGH' region" evidence="12">
    <location>
        <begin position="33"/>
        <end position="43"/>
    </location>
</feature>
<evidence type="ECO:0000256" key="7">
    <source>
        <dbReference type="ARBA" id="ARBA00022741"/>
    </source>
</evidence>
<dbReference type="NCBIfam" id="TIGR00435">
    <property type="entry name" value="cysS"/>
    <property type="match status" value="1"/>
</dbReference>
<evidence type="ECO:0000256" key="3">
    <source>
        <dbReference type="ARBA" id="ARBA00011245"/>
    </source>
</evidence>
<dbReference type="InterPro" id="IPR015803">
    <property type="entry name" value="Cys-tRNA-ligase"/>
</dbReference>
<proteinExistence type="inferred from homology"/>
<dbReference type="GO" id="GO:0005829">
    <property type="term" value="C:cytosol"/>
    <property type="evidence" value="ECO:0007669"/>
    <property type="project" value="TreeGrafter"/>
</dbReference>
<dbReference type="Pfam" id="PF09190">
    <property type="entry name" value="DALR_2"/>
    <property type="match status" value="1"/>
</dbReference>
<evidence type="ECO:0000256" key="11">
    <source>
        <dbReference type="ARBA" id="ARBA00023146"/>
    </source>
</evidence>
<dbReference type="Pfam" id="PF01406">
    <property type="entry name" value="tRNA-synt_1e"/>
    <property type="match status" value="1"/>
</dbReference>
<dbReference type="InterPro" id="IPR014729">
    <property type="entry name" value="Rossmann-like_a/b/a_fold"/>
</dbReference>
<feature type="binding site" evidence="12">
    <location>
        <position position="31"/>
    </location>
    <ligand>
        <name>Zn(2+)</name>
        <dbReference type="ChEBI" id="CHEBI:29105"/>
    </ligand>
</feature>
<keyword evidence="9 12" id="KW-0067">ATP-binding</keyword>
<evidence type="ECO:0000313" key="16">
    <source>
        <dbReference type="EMBL" id="PIS22865.1"/>
    </source>
</evidence>
<keyword evidence="5 12" id="KW-0436">Ligase</keyword>